<evidence type="ECO:0000256" key="1">
    <source>
        <dbReference type="SAM" id="Phobius"/>
    </source>
</evidence>
<gene>
    <name evidence="2" type="ORF">AC578_5213</name>
</gene>
<dbReference type="EMBL" id="LFZN01000071">
    <property type="protein sequence ID" value="KXT00571.1"/>
    <property type="molecule type" value="Genomic_DNA"/>
</dbReference>
<name>A0A139HDM3_9PEZI</name>
<keyword evidence="1" id="KW-0812">Transmembrane</keyword>
<keyword evidence="1" id="KW-0472">Membrane</keyword>
<evidence type="ECO:0000313" key="3">
    <source>
        <dbReference type="Proteomes" id="UP000070133"/>
    </source>
</evidence>
<protein>
    <submittedName>
        <fullName evidence="2">Uncharacterized protein</fullName>
    </submittedName>
</protein>
<evidence type="ECO:0000313" key="2">
    <source>
        <dbReference type="EMBL" id="KXT00571.1"/>
    </source>
</evidence>
<reference evidence="2 3" key="1">
    <citation type="submission" date="2015-07" db="EMBL/GenBank/DDBJ databases">
        <title>Comparative genomics of the Sigatoka disease complex on banana suggests a link between parallel evolutionary changes in Pseudocercospora fijiensis and Pseudocercospora eumusae and increased virulence on the banana host.</title>
        <authorList>
            <person name="Chang T.-C."/>
            <person name="Salvucci A."/>
            <person name="Crous P.W."/>
            <person name="Stergiopoulos I."/>
        </authorList>
    </citation>
    <scope>NUCLEOTIDE SEQUENCE [LARGE SCALE GENOMIC DNA]</scope>
    <source>
        <strain evidence="2 3">CBS 114824</strain>
    </source>
</reference>
<sequence>MADIAAITSFARRRLFDGIFLTTILSGLRDMVARMSPSIDVVILTFALIFFLGVVAMSICNLVVLVANLKEEFASRTHKTRKTKFTSGPCKLKKVRFEDECCKMQ</sequence>
<feature type="transmembrane region" description="Helical" evidence="1">
    <location>
        <begin position="41"/>
        <end position="69"/>
    </location>
</feature>
<dbReference type="Proteomes" id="UP000070133">
    <property type="component" value="Unassembled WGS sequence"/>
</dbReference>
<proteinExistence type="predicted"/>
<keyword evidence="3" id="KW-1185">Reference proteome</keyword>
<keyword evidence="1" id="KW-1133">Transmembrane helix</keyword>
<accession>A0A139HDM3</accession>
<comment type="caution">
    <text evidence="2">The sequence shown here is derived from an EMBL/GenBank/DDBJ whole genome shotgun (WGS) entry which is preliminary data.</text>
</comment>
<organism evidence="2 3">
    <name type="scientific">Pseudocercospora eumusae</name>
    <dbReference type="NCBI Taxonomy" id="321146"/>
    <lineage>
        <taxon>Eukaryota</taxon>
        <taxon>Fungi</taxon>
        <taxon>Dikarya</taxon>
        <taxon>Ascomycota</taxon>
        <taxon>Pezizomycotina</taxon>
        <taxon>Dothideomycetes</taxon>
        <taxon>Dothideomycetidae</taxon>
        <taxon>Mycosphaerellales</taxon>
        <taxon>Mycosphaerellaceae</taxon>
        <taxon>Pseudocercospora</taxon>
    </lineage>
</organism>
<dbReference type="OrthoDB" id="10356758at2759"/>
<dbReference type="AlphaFoldDB" id="A0A139HDM3"/>